<feature type="compositionally biased region" description="Pro residues" evidence="1">
    <location>
        <begin position="39"/>
        <end position="59"/>
    </location>
</feature>
<protein>
    <submittedName>
        <fullName evidence="2">Uncharacterized protein</fullName>
    </submittedName>
</protein>
<accession>F2TQ71</accession>
<evidence type="ECO:0000313" key="2">
    <source>
        <dbReference type="EMBL" id="EGE85384.2"/>
    </source>
</evidence>
<evidence type="ECO:0000256" key="1">
    <source>
        <dbReference type="SAM" id="MobiDB-lite"/>
    </source>
</evidence>
<sequence length="123" mass="13125">MSDHHQASCRHSHDFSDHFLPAGEAEAPPLTTVPLSSSAPPPHPIFRPAANPLPPPGQPLAPSSAVPPFALPVLPVPPAAPRAYDHPPSVRTISDQAYANMPRFPINGPRAAAHFHNLIVNER</sequence>
<organism evidence="2">
    <name type="scientific">Ajellomyces dermatitidis (strain ATCC 18188 / CBS 674.68)</name>
    <name type="common">Blastomyces dermatitidis</name>
    <dbReference type="NCBI Taxonomy" id="653446"/>
    <lineage>
        <taxon>Eukaryota</taxon>
        <taxon>Fungi</taxon>
        <taxon>Dikarya</taxon>
        <taxon>Ascomycota</taxon>
        <taxon>Pezizomycotina</taxon>
        <taxon>Eurotiomycetes</taxon>
        <taxon>Eurotiomycetidae</taxon>
        <taxon>Onygenales</taxon>
        <taxon>Ajellomycetaceae</taxon>
        <taxon>Blastomyces</taxon>
    </lineage>
</organism>
<proteinExistence type="predicted"/>
<dbReference type="EMBL" id="GG749491">
    <property type="protein sequence ID" value="EGE85384.2"/>
    <property type="molecule type" value="Genomic_DNA"/>
</dbReference>
<name>F2TQ71_AJEDA</name>
<dbReference type="Proteomes" id="UP000007802">
    <property type="component" value="Unassembled WGS sequence"/>
</dbReference>
<gene>
    <name evidence="2" type="ORF">BDDG_08329</name>
</gene>
<feature type="compositionally biased region" description="Basic and acidic residues" evidence="1">
    <location>
        <begin position="1"/>
        <end position="17"/>
    </location>
</feature>
<feature type="region of interest" description="Disordered" evidence="1">
    <location>
        <begin position="1"/>
        <end position="64"/>
    </location>
</feature>
<dbReference type="AlphaFoldDB" id="F2TQ71"/>
<reference evidence="2" key="1">
    <citation type="submission" date="2010-03" db="EMBL/GenBank/DDBJ databases">
        <title>Annotation of Blastomyces dermatitidis strain ATCC 18188.</title>
        <authorList>
            <consortium name="The Broad Institute Genome Sequencing Platform"/>
            <consortium name="Broad Institute Genome Sequencing Center for Infectious Disease."/>
            <person name="Cuomo C."/>
            <person name="Klein B."/>
            <person name="Sullivan T."/>
            <person name="Heitman J."/>
            <person name="Young S."/>
            <person name="Zeng Q."/>
            <person name="Gargeya S."/>
            <person name="Alvarado L."/>
            <person name="Berlin A.M."/>
            <person name="Chapman S.B."/>
            <person name="Chen Z."/>
            <person name="Freedman E."/>
            <person name="Gellesch M."/>
            <person name="Goldberg J."/>
            <person name="Griggs A."/>
            <person name="Gujja S."/>
            <person name="Heilman E."/>
            <person name="Heiman D."/>
            <person name="Howarth C."/>
            <person name="Mehta T."/>
            <person name="Neiman D."/>
            <person name="Pearson M."/>
            <person name="Roberts A."/>
            <person name="Saif S."/>
            <person name="Shea T."/>
            <person name="Shenoy N."/>
            <person name="Sisk P."/>
            <person name="Stolte C."/>
            <person name="Sykes S."/>
            <person name="White J."/>
            <person name="Yandava C."/>
            <person name="Haas B."/>
            <person name="Nusbaum C."/>
            <person name="Birren B."/>
        </authorList>
    </citation>
    <scope>NUCLEOTIDE SEQUENCE [LARGE SCALE GENOMIC DNA]</scope>
    <source>
        <strain evidence="2">ATCC 18188</strain>
    </source>
</reference>
<dbReference type="HOGENOM" id="CLU_156663_0_0_1"/>